<evidence type="ECO:0000313" key="2">
    <source>
        <dbReference type="EMBL" id="TXF95972.1"/>
    </source>
</evidence>
<reference evidence="2 3" key="1">
    <citation type="submission" date="2019-08" db="EMBL/GenBank/DDBJ databases">
        <title>Massilia golmudensis sp. nov., isolated from sand in the Qinghai-Tibetan Plateau.</title>
        <authorList>
            <person name="Zhang B."/>
        </authorList>
    </citation>
    <scope>NUCLEOTIDE SEQUENCE [LARGE SCALE GENOMIC DNA]</scope>
    <source>
        <strain evidence="2 3">GEM5</strain>
    </source>
</reference>
<gene>
    <name evidence="2" type="ORF">FVD38_25930</name>
</gene>
<proteinExistence type="predicted"/>
<accession>A0A5C7FYT9</accession>
<organism evidence="2 3">
    <name type="scientific">Massilia arenae</name>
    <dbReference type="NCBI Taxonomy" id="2603288"/>
    <lineage>
        <taxon>Bacteria</taxon>
        <taxon>Pseudomonadati</taxon>
        <taxon>Pseudomonadota</taxon>
        <taxon>Betaproteobacteria</taxon>
        <taxon>Burkholderiales</taxon>
        <taxon>Oxalobacteraceae</taxon>
        <taxon>Telluria group</taxon>
        <taxon>Massilia</taxon>
    </lineage>
</organism>
<name>A0A5C7FYT9_9BURK</name>
<keyword evidence="3" id="KW-1185">Reference proteome</keyword>
<evidence type="ECO:0000313" key="3">
    <source>
        <dbReference type="Proteomes" id="UP000321413"/>
    </source>
</evidence>
<dbReference type="EMBL" id="VPFD01000049">
    <property type="protein sequence ID" value="TXF95972.1"/>
    <property type="molecule type" value="Genomic_DNA"/>
</dbReference>
<comment type="caution">
    <text evidence="2">The sequence shown here is derived from an EMBL/GenBank/DDBJ whole genome shotgun (WGS) entry which is preliminary data.</text>
</comment>
<dbReference type="RefSeq" id="WP_147937433.1">
    <property type="nucleotide sequence ID" value="NZ_VPFD01000049.1"/>
</dbReference>
<evidence type="ECO:0000256" key="1">
    <source>
        <dbReference type="SAM" id="MobiDB-lite"/>
    </source>
</evidence>
<protein>
    <recommendedName>
        <fullName evidence="4">Ribbon-helix-helix protein, CopG family</fullName>
    </recommendedName>
</protein>
<evidence type="ECO:0008006" key="4">
    <source>
        <dbReference type="Google" id="ProtNLM"/>
    </source>
</evidence>
<dbReference type="AlphaFoldDB" id="A0A5C7FYT9"/>
<sequence>MDEQKRGRGRPAGSGEQLPAVERTRQSRQNRAANGATRLDFYLDPAHADQLAQLMAHWELDTRKEAVQRALDIVHQTITNNRKAA</sequence>
<feature type="region of interest" description="Disordered" evidence="1">
    <location>
        <begin position="1"/>
        <end position="35"/>
    </location>
</feature>
<dbReference type="Proteomes" id="UP000321413">
    <property type="component" value="Unassembled WGS sequence"/>
</dbReference>